<evidence type="ECO:0000313" key="1">
    <source>
        <dbReference type="EMBL" id="GAA5080003.1"/>
    </source>
</evidence>
<dbReference type="RefSeq" id="WP_158982135.1">
    <property type="nucleotide sequence ID" value="NZ_BAABKY010000004.1"/>
</dbReference>
<gene>
    <name evidence="1" type="ORF">GCM10025759_28780</name>
</gene>
<comment type="caution">
    <text evidence="1">The sequence shown here is derived from an EMBL/GenBank/DDBJ whole genome shotgun (WGS) entry which is preliminary data.</text>
</comment>
<proteinExistence type="predicted"/>
<organism evidence="1 2">
    <name type="scientific">Lysobacter panacisoli</name>
    <dbReference type="NCBI Taxonomy" id="1255263"/>
    <lineage>
        <taxon>Bacteria</taxon>
        <taxon>Pseudomonadati</taxon>
        <taxon>Pseudomonadota</taxon>
        <taxon>Gammaproteobacteria</taxon>
        <taxon>Lysobacterales</taxon>
        <taxon>Lysobacteraceae</taxon>
        <taxon>Lysobacter</taxon>
    </lineage>
</organism>
<dbReference type="InterPro" id="IPR027961">
    <property type="entry name" value="DUF4442"/>
</dbReference>
<dbReference type="SUPFAM" id="SSF54637">
    <property type="entry name" value="Thioesterase/thiol ester dehydrase-isomerase"/>
    <property type="match status" value="1"/>
</dbReference>
<dbReference type="EMBL" id="BAABKY010000004">
    <property type="protein sequence ID" value="GAA5080003.1"/>
    <property type="molecule type" value="Genomic_DNA"/>
</dbReference>
<reference evidence="2" key="1">
    <citation type="journal article" date="2019" name="Int. J. Syst. Evol. Microbiol.">
        <title>The Global Catalogue of Microorganisms (GCM) 10K type strain sequencing project: providing services to taxonomists for standard genome sequencing and annotation.</title>
        <authorList>
            <consortium name="The Broad Institute Genomics Platform"/>
            <consortium name="The Broad Institute Genome Sequencing Center for Infectious Disease"/>
            <person name="Wu L."/>
            <person name="Ma J."/>
        </authorList>
    </citation>
    <scope>NUCLEOTIDE SEQUENCE [LARGE SCALE GENOMIC DNA]</scope>
    <source>
        <strain evidence="2">JCM 19212</strain>
    </source>
</reference>
<sequence>MKASVLRRGLNLWPPFLFSGIHVATITDDYRHAHVELRMRPWNRNYVGTHFGGSLFAMTDPFWMLLTMKSLGGEYWVWDKAGEIEFVKPGRGTVHADFRLGEDVLDELRAATAGGEKALRWFDTDVIDASGEVVARVRKQLYVRRKPAHRETDGNGKNGQN</sequence>
<protein>
    <submittedName>
        <fullName evidence="1">DUF4442 domain-containing protein</fullName>
    </submittedName>
</protein>
<dbReference type="Proteomes" id="UP001501083">
    <property type="component" value="Unassembled WGS sequence"/>
</dbReference>
<dbReference type="Pfam" id="PF14539">
    <property type="entry name" value="DUF4442"/>
    <property type="match status" value="1"/>
</dbReference>
<keyword evidence="2" id="KW-1185">Reference proteome</keyword>
<dbReference type="InterPro" id="IPR029069">
    <property type="entry name" value="HotDog_dom_sf"/>
</dbReference>
<accession>A0ABP9LND5</accession>
<evidence type="ECO:0000313" key="2">
    <source>
        <dbReference type="Proteomes" id="UP001501083"/>
    </source>
</evidence>
<name>A0ABP9LND5_9GAMM</name>
<dbReference type="Gene3D" id="3.10.129.10">
    <property type="entry name" value="Hotdog Thioesterase"/>
    <property type="match status" value="1"/>
</dbReference>